<evidence type="ECO:0000313" key="3">
    <source>
        <dbReference type="Proteomes" id="UP000317648"/>
    </source>
</evidence>
<dbReference type="KEGG" id="lcre:Pla8534_56740"/>
<dbReference type="PANTHER" id="PTHR40396">
    <property type="entry name" value="ATPASE-LIKE PROTEIN"/>
    <property type="match status" value="1"/>
</dbReference>
<sequence length="412" mass="46589">MLIEFRVENYRSLRDEQAITFEASNVGDANDPRPRKVPGHDTALLPAVVLYGANASGKSNVLYAMAFMRDTVQASQRFWEPEGGIPRSAFAWGDSAQSPSMLEATFLVDETKYVYGFVVDDEVVKEEWLYSWPKNRKQVWLERDGMQFKFGEHLKGPNGSVKEVTRVNSLYLSAAAQQGHEQLTPIYAWFRGVSPWNVGGRIPNASRRFEIPRGLNLAVKQSDRSLERIQALLSAADFGIVGIRQEKFGLDTSRHFSRFMLQHRSNNEDAWLPLEDESDGTKTLFNLSPYLFDALDTGSLLLVDELESSLHPLLALAIVKMFNSPESNPLNAQLLFTTHDTNLLSPVVGEPPFRRDQIWFTEKDDNGASNLYPLTDFKPRNSENIERGYLQGRYGAIPYLGDMTWIAEKKNG</sequence>
<dbReference type="Pfam" id="PF13304">
    <property type="entry name" value="AAA_21"/>
    <property type="match status" value="1"/>
</dbReference>
<dbReference type="AlphaFoldDB" id="A0A518E138"/>
<proteinExistence type="predicted"/>
<dbReference type="PANTHER" id="PTHR40396:SF1">
    <property type="entry name" value="ATPASE AAA-TYPE CORE DOMAIN-CONTAINING PROTEIN"/>
    <property type="match status" value="1"/>
</dbReference>
<feature type="domain" description="ATPase AAA-type core" evidence="1">
    <location>
        <begin position="48"/>
        <end position="345"/>
    </location>
</feature>
<keyword evidence="3" id="KW-1185">Reference proteome</keyword>
<dbReference type="GO" id="GO:0005524">
    <property type="term" value="F:ATP binding"/>
    <property type="evidence" value="ECO:0007669"/>
    <property type="project" value="InterPro"/>
</dbReference>
<reference evidence="2 3" key="1">
    <citation type="submission" date="2019-02" db="EMBL/GenBank/DDBJ databases">
        <title>Deep-cultivation of Planctomycetes and their phenomic and genomic characterization uncovers novel biology.</title>
        <authorList>
            <person name="Wiegand S."/>
            <person name="Jogler M."/>
            <person name="Boedeker C."/>
            <person name="Pinto D."/>
            <person name="Vollmers J."/>
            <person name="Rivas-Marin E."/>
            <person name="Kohn T."/>
            <person name="Peeters S.H."/>
            <person name="Heuer A."/>
            <person name="Rast P."/>
            <person name="Oberbeckmann S."/>
            <person name="Bunk B."/>
            <person name="Jeske O."/>
            <person name="Meyerdierks A."/>
            <person name="Storesund J.E."/>
            <person name="Kallscheuer N."/>
            <person name="Luecker S."/>
            <person name="Lage O.M."/>
            <person name="Pohl T."/>
            <person name="Merkel B.J."/>
            <person name="Hornburger P."/>
            <person name="Mueller R.-W."/>
            <person name="Bruemmer F."/>
            <person name="Labrenz M."/>
            <person name="Spormann A.M."/>
            <person name="Op den Camp H."/>
            <person name="Overmann J."/>
            <person name="Amann R."/>
            <person name="Jetten M.S.M."/>
            <person name="Mascher T."/>
            <person name="Medema M.H."/>
            <person name="Devos D.P."/>
            <person name="Kaster A.-K."/>
            <person name="Ovreas L."/>
            <person name="Rohde M."/>
            <person name="Galperin M.Y."/>
            <person name="Jogler C."/>
        </authorList>
    </citation>
    <scope>NUCLEOTIDE SEQUENCE [LARGE SCALE GENOMIC DNA]</scope>
    <source>
        <strain evidence="2 3">Pla85_3_4</strain>
    </source>
</reference>
<dbReference type="EMBL" id="CP036433">
    <property type="protein sequence ID" value="QDU97817.1"/>
    <property type="molecule type" value="Genomic_DNA"/>
</dbReference>
<accession>A0A518E138</accession>
<dbReference type="OrthoDB" id="9809324at2"/>
<evidence type="ECO:0000313" key="2">
    <source>
        <dbReference type="EMBL" id="QDU97817.1"/>
    </source>
</evidence>
<gene>
    <name evidence="2" type="ORF">Pla8534_56740</name>
</gene>
<dbReference type="Gene3D" id="3.40.50.300">
    <property type="entry name" value="P-loop containing nucleotide triphosphate hydrolases"/>
    <property type="match status" value="2"/>
</dbReference>
<dbReference type="InterPro" id="IPR003959">
    <property type="entry name" value="ATPase_AAA_core"/>
</dbReference>
<name>A0A518E138_9BACT</name>
<protein>
    <recommendedName>
        <fullName evidence="1">ATPase AAA-type core domain-containing protein</fullName>
    </recommendedName>
</protein>
<evidence type="ECO:0000259" key="1">
    <source>
        <dbReference type="Pfam" id="PF13304"/>
    </source>
</evidence>
<dbReference type="RefSeq" id="WP_145056571.1">
    <property type="nucleotide sequence ID" value="NZ_CP036433.1"/>
</dbReference>
<dbReference type="Proteomes" id="UP000317648">
    <property type="component" value="Chromosome"/>
</dbReference>
<dbReference type="GO" id="GO:0016887">
    <property type="term" value="F:ATP hydrolysis activity"/>
    <property type="evidence" value="ECO:0007669"/>
    <property type="project" value="InterPro"/>
</dbReference>
<dbReference type="InterPro" id="IPR027417">
    <property type="entry name" value="P-loop_NTPase"/>
</dbReference>
<organism evidence="2 3">
    <name type="scientific">Lignipirellula cremea</name>
    <dbReference type="NCBI Taxonomy" id="2528010"/>
    <lineage>
        <taxon>Bacteria</taxon>
        <taxon>Pseudomonadati</taxon>
        <taxon>Planctomycetota</taxon>
        <taxon>Planctomycetia</taxon>
        <taxon>Pirellulales</taxon>
        <taxon>Pirellulaceae</taxon>
        <taxon>Lignipirellula</taxon>
    </lineage>
</organism>
<dbReference type="SUPFAM" id="SSF52540">
    <property type="entry name" value="P-loop containing nucleoside triphosphate hydrolases"/>
    <property type="match status" value="1"/>
</dbReference>